<evidence type="ECO:0000313" key="2">
    <source>
        <dbReference type="Proteomes" id="UP000052943"/>
    </source>
</evidence>
<gene>
    <name evidence="1" type="ORF">AM587_10003197</name>
</gene>
<protein>
    <submittedName>
        <fullName evidence="1">Uncharacterized protein</fullName>
    </submittedName>
</protein>
<organism evidence="1 2">
    <name type="scientific">Phytophthora nicotianae</name>
    <name type="common">Potato buckeye rot agent</name>
    <name type="synonym">Phytophthora parasitica</name>
    <dbReference type="NCBI Taxonomy" id="4792"/>
    <lineage>
        <taxon>Eukaryota</taxon>
        <taxon>Sar</taxon>
        <taxon>Stramenopiles</taxon>
        <taxon>Oomycota</taxon>
        <taxon>Peronosporomycetes</taxon>
        <taxon>Peronosporales</taxon>
        <taxon>Peronosporaceae</taxon>
        <taxon>Phytophthora</taxon>
    </lineage>
</organism>
<dbReference type="EMBL" id="LNFO01004430">
    <property type="protein sequence ID" value="KUF81001.1"/>
    <property type="molecule type" value="Genomic_DNA"/>
</dbReference>
<comment type="caution">
    <text evidence="1">The sequence shown here is derived from an EMBL/GenBank/DDBJ whole genome shotgun (WGS) entry which is preliminary data.</text>
</comment>
<dbReference type="AlphaFoldDB" id="A0A0W8CAA6"/>
<sequence>MSKEPDCSGYAGPMIEPSYQRPRLPLTTPYCYQGDGVFIWWCELAQYRIELKKVLISEVHLADEFALFLVYGFGLLLMFVVDLNHEQPTLKELSFTIYAVILQFASSTPSAPKPKTPIDCFKPNLSPFLSSLRKLLLPPGSTLDHNERDIKVDGTSDEQAADIYHLLACT</sequence>
<reference evidence="1 2" key="1">
    <citation type="submission" date="2015-11" db="EMBL/GenBank/DDBJ databases">
        <title>Genomes and virulence difference between two physiological races of Phytophthora nicotianae.</title>
        <authorList>
            <person name="Liu H."/>
            <person name="Ma X."/>
            <person name="Yu H."/>
            <person name="Fang D."/>
            <person name="Li Y."/>
            <person name="Wang X."/>
            <person name="Wang W."/>
            <person name="Dong Y."/>
            <person name="Xiao B."/>
        </authorList>
    </citation>
    <scope>NUCLEOTIDE SEQUENCE [LARGE SCALE GENOMIC DNA]</scope>
    <source>
        <strain evidence="2">race 0</strain>
    </source>
</reference>
<dbReference type="Proteomes" id="UP000052943">
    <property type="component" value="Unassembled WGS sequence"/>
</dbReference>
<evidence type="ECO:0000313" key="1">
    <source>
        <dbReference type="EMBL" id="KUF81001.1"/>
    </source>
</evidence>
<name>A0A0W8CAA6_PHYNI</name>
<accession>A0A0W8CAA6</accession>
<proteinExistence type="predicted"/>